<name>A0A5C6TWY3_9SPHN</name>
<accession>A0A5C6TWY3</accession>
<feature type="region of interest" description="Disordered" evidence="7">
    <location>
        <begin position="1"/>
        <end position="21"/>
    </location>
</feature>
<feature type="transmembrane region" description="Helical" evidence="8">
    <location>
        <begin position="179"/>
        <end position="200"/>
    </location>
</feature>
<feature type="transmembrane region" description="Helical" evidence="8">
    <location>
        <begin position="147"/>
        <end position="167"/>
    </location>
</feature>
<dbReference type="GO" id="GO:0015297">
    <property type="term" value="F:antiporter activity"/>
    <property type="evidence" value="ECO:0007669"/>
    <property type="project" value="InterPro"/>
</dbReference>
<evidence type="ECO:0000256" key="2">
    <source>
        <dbReference type="ARBA" id="ARBA00022448"/>
    </source>
</evidence>
<feature type="transmembrane region" description="Helical" evidence="8">
    <location>
        <begin position="408"/>
        <end position="429"/>
    </location>
</feature>
<keyword evidence="3" id="KW-1003">Cell membrane</keyword>
<feature type="transmembrane region" description="Helical" evidence="8">
    <location>
        <begin position="376"/>
        <end position="396"/>
    </location>
</feature>
<dbReference type="GO" id="GO:0005886">
    <property type="term" value="C:plasma membrane"/>
    <property type="evidence" value="ECO:0007669"/>
    <property type="project" value="UniProtKB-SubCell"/>
</dbReference>
<feature type="transmembrane region" description="Helical" evidence="8">
    <location>
        <begin position="27"/>
        <end position="52"/>
    </location>
</feature>
<evidence type="ECO:0000256" key="8">
    <source>
        <dbReference type="SAM" id="Phobius"/>
    </source>
</evidence>
<evidence type="ECO:0000256" key="1">
    <source>
        <dbReference type="ARBA" id="ARBA00004429"/>
    </source>
</evidence>
<organism evidence="9 10">
    <name type="scientific">Allosphingosinicella ginsenosidimutans</name>
    <dbReference type="NCBI Taxonomy" id="1176539"/>
    <lineage>
        <taxon>Bacteria</taxon>
        <taxon>Pseudomonadati</taxon>
        <taxon>Pseudomonadota</taxon>
        <taxon>Alphaproteobacteria</taxon>
        <taxon>Sphingomonadales</taxon>
        <taxon>Sphingomonadaceae</taxon>
        <taxon>Allosphingosinicella</taxon>
    </lineage>
</organism>
<dbReference type="InterPro" id="IPR052031">
    <property type="entry name" value="Membrane_Transporter-Flippase"/>
</dbReference>
<evidence type="ECO:0000313" key="9">
    <source>
        <dbReference type="EMBL" id="TXC64268.1"/>
    </source>
</evidence>
<feature type="transmembrane region" description="Helical" evidence="8">
    <location>
        <begin position="72"/>
        <end position="94"/>
    </location>
</feature>
<protein>
    <submittedName>
        <fullName evidence="9">MATE family efflux transporter</fullName>
    </submittedName>
</protein>
<comment type="caution">
    <text evidence="9">The sequence shown here is derived from an EMBL/GenBank/DDBJ whole genome shotgun (WGS) entry which is preliminary data.</text>
</comment>
<dbReference type="EMBL" id="VOQQ01000001">
    <property type="protein sequence ID" value="TXC64268.1"/>
    <property type="molecule type" value="Genomic_DNA"/>
</dbReference>
<dbReference type="CDD" id="cd13138">
    <property type="entry name" value="MATE_yoeA_like"/>
    <property type="match status" value="1"/>
</dbReference>
<dbReference type="Pfam" id="PF01554">
    <property type="entry name" value="MatE"/>
    <property type="match status" value="2"/>
</dbReference>
<feature type="transmembrane region" description="Helical" evidence="8">
    <location>
        <begin position="206"/>
        <end position="231"/>
    </location>
</feature>
<dbReference type="InterPro" id="IPR048279">
    <property type="entry name" value="MdtK-like"/>
</dbReference>
<evidence type="ECO:0000256" key="5">
    <source>
        <dbReference type="ARBA" id="ARBA00022989"/>
    </source>
</evidence>
<feature type="transmembrane region" description="Helical" evidence="8">
    <location>
        <begin position="435"/>
        <end position="455"/>
    </location>
</feature>
<dbReference type="NCBIfam" id="TIGR00797">
    <property type="entry name" value="matE"/>
    <property type="match status" value="1"/>
</dbReference>
<dbReference type="RefSeq" id="WP_147043675.1">
    <property type="nucleotide sequence ID" value="NZ_BAABIR010000001.1"/>
</dbReference>
<keyword evidence="5 8" id="KW-1133">Transmembrane helix</keyword>
<evidence type="ECO:0000256" key="3">
    <source>
        <dbReference type="ARBA" id="ARBA00022475"/>
    </source>
</evidence>
<feature type="transmembrane region" description="Helical" evidence="8">
    <location>
        <begin position="252"/>
        <end position="279"/>
    </location>
</feature>
<keyword evidence="4 8" id="KW-0812">Transmembrane</keyword>
<keyword evidence="6 8" id="KW-0472">Membrane</keyword>
<dbReference type="Proteomes" id="UP000321249">
    <property type="component" value="Unassembled WGS sequence"/>
</dbReference>
<keyword evidence="10" id="KW-1185">Reference proteome</keyword>
<feature type="transmembrane region" description="Helical" evidence="8">
    <location>
        <begin position="299"/>
        <end position="318"/>
    </location>
</feature>
<reference evidence="9 10" key="1">
    <citation type="journal article" date="2015" name="J. Microbiol.">
        <title>Sphingosinicella ginsenosidimutans sp. nov., with ginsenoside converting activity.</title>
        <authorList>
            <person name="Kim J.K."/>
            <person name="Kang M.S."/>
            <person name="Park S.C."/>
            <person name="Kim K.M."/>
            <person name="Choi K."/>
            <person name="Yoon M.H."/>
            <person name="Im W.T."/>
        </authorList>
    </citation>
    <scope>NUCLEOTIDE SEQUENCE [LARGE SCALE GENOMIC DNA]</scope>
    <source>
        <strain evidence="9 10">BS-11</strain>
    </source>
</reference>
<dbReference type="AlphaFoldDB" id="A0A5C6TWY3"/>
<dbReference type="InterPro" id="IPR002528">
    <property type="entry name" value="MATE_fam"/>
</dbReference>
<dbReference type="PANTHER" id="PTHR43549">
    <property type="entry name" value="MULTIDRUG RESISTANCE PROTEIN YPNP-RELATED"/>
    <property type="match status" value="1"/>
</dbReference>
<evidence type="ECO:0000256" key="7">
    <source>
        <dbReference type="SAM" id="MobiDB-lite"/>
    </source>
</evidence>
<dbReference type="GO" id="GO:0042910">
    <property type="term" value="F:xenobiotic transmembrane transporter activity"/>
    <property type="evidence" value="ECO:0007669"/>
    <property type="project" value="InterPro"/>
</dbReference>
<feature type="transmembrane region" description="Helical" evidence="8">
    <location>
        <begin position="338"/>
        <end position="356"/>
    </location>
</feature>
<dbReference type="PANTHER" id="PTHR43549:SF3">
    <property type="entry name" value="MULTIDRUG RESISTANCE PROTEIN YPNP-RELATED"/>
    <property type="match status" value="1"/>
</dbReference>
<gene>
    <name evidence="9" type="ORF">FRZ32_11760</name>
</gene>
<comment type="subcellular location">
    <subcellularLocation>
        <location evidence="1">Cell inner membrane</location>
        <topology evidence="1">Multi-pass membrane protein</topology>
    </subcellularLocation>
</comment>
<dbReference type="PIRSF" id="PIRSF006603">
    <property type="entry name" value="DinF"/>
    <property type="match status" value="1"/>
</dbReference>
<sequence length="491" mass="51558">MTDERRAPQGSGRPGMRDLTQGPIGKTLIAFAVPTLISSILQSLNGSINTIWVGRFLGEDALAATSNANLTMFLLMSFVFGFGMAATVLIGQAFGRHDMDGLRRAFGTVTGAFVPVALAIAVLGWIFAPALLHLLATPPASQPLAVAYLRVIFIAMPPLLLAVVVMMGLRGTGDAMTPLWFMIVSVVLDSGLNPVFILGLGPAPRLGIAGSAMATVIANYVALIGILIYIYARDLPLRLRGAELRYLIPDPALLRTIILKGIPMGLQMIVISASALATLGLVNREGVDTTAAFGVAMQLWTYIQMPAMALGAAVSAMAAQNIGAGRWDRVGLVARSGILYNFAITGILVVLLAIADRPALALFLGGHSPALPIAEHIQLLATWSFLLLGVTMILFGTVRANGAVVGPLIIFAIGLFPVRLGFALGAYPWLGADALWLSFPVSSLANLAMATGYYLHGGWRKARMGAPISVAEAIEEAEATTEPGGRLNPAG</sequence>
<dbReference type="OrthoDB" id="9806302at2"/>
<keyword evidence="2" id="KW-0813">Transport</keyword>
<proteinExistence type="predicted"/>
<evidence type="ECO:0000256" key="4">
    <source>
        <dbReference type="ARBA" id="ARBA00022692"/>
    </source>
</evidence>
<feature type="transmembrane region" description="Helical" evidence="8">
    <location>
        <begin position="106"/>
        <end position="127"/>
    </location>
</feature>
<evidence type="ECO:0000256" key="6">
    <source>
        <dbReference type="ARBA" id="ARBA00023136"/>
    </source>
</evidence>
<evidence type="ECO:0000313" key="10">
    <source>
        <dbReference type="Proteomes" id="UP000321249"/>
    </source>
</evidence>